<reference evidence="3" key="1">
    <citation type="journal article" date="2023" name="GigaByte">
        <title>Genome assembly of the bearded iris, Iris pallida Lam.</title>
        <authorList>
            <person name="Bruccoleri R.E."/>
            <person name="Oakeley E.J."/>
            <person name="Faust A.M.E."/>
            <person name="Altorfer M."/>
            <person name="Dessus-Babus S."/>
            <person name="Burckhardt D."/>
            <person name="Oertli M."/>
            <person name="Naumann U."/>
            <person name="Petersen F."/>
            <person name="Wong J."/>
        </authorList>
    </citation>
    <scope>NUCLEOTIDE SEQUENCE</scope>
    <source>
        <strain evidence="3">GSM-AAB239-AS_SAM_17_03QT</strain>
    </source>
</reference>
<evidence type="ECO:0000313" key="4">
    <source>
        <dbReference type="Proteomes" id="UP001140949"/>
    </source>
</evidence>
<evidence type="ECO:0000256" key="1">
    <source>
        <dbReference type="SAM" id="MobiDB-lite"/>
    </source>
</evidence>
<feature type="compositionally biased region" description="Polar residues" evidence="1">
    <location>
        <begin position="78"/>
        <end position="87"/>
    </location>
</feature>
<dbReference type="AlphaFoldDB" id="A0AAX6G8X6"/>
<dbReference type="EMBL" id="JANAVB010021999">
    <property type="protein sequence ID" value="KAJ6824477.1"/>
    <property type="molecule type" value="Genomic_DNA"/>
</dbReference>
<organism evidence="3 4">
    <name type="scientific">Iris pallida</name>
    <name type="common">Sweet iris</name>
    <dbReference type="NCBI Taxonomy" id="29817"/>
    <lineage>
        <taxon>Eukaryota</taxon>
        <taxon>Viridiplantae</taxon>
        <taxon>Streptophyta</taxon>
        <taxon>Embryophyta</taxon>
        <taxon>Tracheophyta</taxon>
        <taxon>Spermatophyta</taxon>
        <taxon>Magnoliopsida</taxon>
        <taxon>Liliopsida</taxon>
        <taxon>Asparagales</taxon>
        <taxon>Iridaceae</taxon>
        <taxon>Iridoideae</taxon>
        <taxon>Irideae</taxon>
        <taxon>Iris</taxon>
    </lineage>
</organism>
<reference evidence="3" key="2">
    <citation type="submission" date="2023-04" db="EMBL/GenBank/DDBJ databases">
        <authorList>
            <person name="Bruccoleri R.E."/>
            <person name="Oakeley E.J."/>
            <person name="Faust A.-M."/>
            <person name="Dessus-Babus S."/>
            <person name="Altorfer M."/>
            <person name="Burckhardt D."/>
            <person name="Oertli M."/>
            <person name="Naumann U."/>
            <person name="Petersen F."/>
            <person name="Wong J."/>
        </authorList>
    </citation>
    <scope>NUCLEOTIDE SEQUENCE</scope>
    <source>
        <strain evidence="3">GSM-AAB239-AS_SAM_17_03QT</strain>
        <tissue evidence="3">Leaf</tissue>
    </source>
</reference>
<keyword evidence="4" id="KW-1185">Reference proteome</keyword>
<dbReference type="EMBL" id="JANAVB010021900">
    <property type="protein sequence ID" value="KAJ6824661.1"/>
    <property type="molecule type" value="Genomic_DNA"/>
</dbReference>
<feature type="region of interest" description="Disordered" evidence="1">
    <location>
        <begin position="70"/>
        <end position="116"/>
    </location>
</feature>
<sequence length="237" mass="25562">MLVRGGGEVGRAALGETGSRRRWLLAREENGGAKEGKSGVTLSTPVLDEVSGALEASNVWASSAVGATGMKGRCGNVERSSTGTTSEKAPPTVPRSRWRSDPRAPKRSTRGVGRGLTASADQVAGCGRTRSTAYGLRRCGKHSHRGYRARGRWHGCGSGQNLRYSTDSALGWDDHWAGSGEPYDGFRQRRQGTSGRARGAVMVEVFTRVLARCSSVRWRRENIEIACSLLFTSVFIF</sequence>
<name>A0AAX6G8X6_IRIPA</name>
<evidence type="ECO:0000313" key="2">
    <source>
        <dbReference type="EMBL" id="KAJ6824477.1"/>
    </source>
</evidence>
<dbReference type="Proteomes" id="UP001140949">
    <property type="component" value="Unassembled WGS sequence"/>
</dbReference>
<comment type="caution">
    <text evidence="3">The sequence shown here is derived from an EMBL/GenBank/DDBJ whole genome shotgun (WGS) entry which is preliminary data.</text>
</comment>
<protein>
    <submittedName>
        <fullName evidence="3">Pollen-specific leucine-rich repeat extensin-like protein 4</fullName>
    </submittedName>
</protein>
<accession>A0AAX6G8X6</accession>
<proteinExistence type="predicted"/>
<evidence type="ECO:0000313" key="3">
    <source>
        <dbReference type="EMBL" id="KAJ6824661.1"/>
    </source>
</evidence>
<gene>
    <name evidence="3" type="ORF">M6B38_381475</name>
    <name evidence="2" type="ORF">M6B38_381725</name>
</gene>